<keyword evidence="2" id="KW-0472">Membrane</keyword>
<dbReference type="AlphaFoldDB" id="A0A2W2ELU7"/>
<feature type="transmembrane region" description="Helical" evidence="2">
    <location>
        <begin position="64"/>
        <end position="83"/>
    </location>
</feature>
<dbReference type="GO" id="GO:0080120">
    <property type="term" value="P:CAAX-box protein maturation"/>
    <property type="evidence" value="ECO:0007669"/>
    <property type="project" value="UniProtKB-ARBA"/>
</dbReference>
<dbReference type="Pfam" id="PF02517">
    <property type="entry name" value="Rce1-like"/>
    <property type="match status" value="1"/>
</dbReference>
<proteinExistence type="predicted"/>
<reference evidence="4 5" key="1">
    <citation type="submission" date="2018-01" db="EMBL/GenBank/DDBJ databases">
        <title>Draft genome sequence of Nonomuraea sp. KC333.</title>
        <authorList>
            <person name="Sahin N."/>
            <person name="Saygin H."/>
            <person name="Ay H."/>
        </authorList>
    </citation>
    <scope>NUCLEOTIDE SEQUENCE [LARGE SCALE GENOMIC DNA]</scope>
    <source>
        <strain evidence="4 5">KC333</strain>
    </source>
</reference>
<feature type="transmembrane region" description="Helical" evidence="2">
    <location>
        <begin position="177"/>
        <end position="193"/>
    </location>
</feature>
<feature type="transmembrane region" description="Helical" evidence="2">
    <location>
        <begin position="33"/>
        <end position="52"/>
    </location>
</feature>
<organism evidence="4 5">
    <name type="scientific">Nonomuraea aridisoli</name>
    <dbReference type="NCBI Taxonomy" id="2070368"/>
    <lineage>
        <taxon>Bacteria</taxon>
        <taxon>Bacillati</taxon>
        <taxon>Actinomycetota</taxon>
        <taxon>Actinomycetes</taxon>
        <taxon>Streptosporangiales</taxon>
        <taxon>Streptosporangiaceae</taxon>
        <taxon>Nonomuraea</taxon>
    </lineage>
</organism>
<feature type="transmembrane region" description="Helical" evidence="2">
    <location>
        <begin position="222"/>
        <end position="241"/>
    </location>
</feature>
<feature type="transmembrane region" description="Helical" evidence="2">
    <location>
        <begin position="199"/>
        <end position="217"/>
    </location>
</feature>
<evidence type="ECO:0000256" key="2">
    <source>
        <dbReference type="SAM" id="Phobius"/>
    </source>
</evidence>
<feature type="transmembrane region" description="Helical" evidence="2">
    <location>
        <begin position="103"/>
        <end position="124"/>
    </location>
</feature>
<dbReference type="EMBL" id="POUD01000001">
    <property type="protein sequence ID" value="PZG23681.1"/>
    <property type="molecule type" value="Genomic_DNA"/>
</dbReference>
<name>A0A2W2ELU7_9ACTN</name>
<accession>A0A2W2ELU7</accession>
<comment type="caution">
    <text evidence="4">The sequence shown here is derived from an EMBL/GenBank/DDBJ whole genome shotgun (WGS) entry which is preliminary data.</text>
</comment>
<keyword evidence="5" id="KW-1185">Reference proteome</keyword>
<evidence type="ECO:0000256" key="1">
    <source>
        <dbReference type="SAM" id="MobiDB-lite"/>
    </source>
</evidence>
<evidence type="ECO:0000313" key="4">
    <source>
        <dbReference type="EMBL" id="PZG23681.1"/>
    </source>
</evidence>
<feature type="transmembrane region" description="Helical" evidence="2">
    <location>
        <begin position="136"/>
        <end position="156"/>
    </location>
</feature>
<gene>
    <name evidence="4" type="ORF">C1J01_00175</name>
</gene>
<dbReference type="OrthoDB" id="8479405at2"/>
<evidence type="ECO:0000259" key="3">
    <source>
        <dbReference type="Pfam" id="PF02517"/>
    </source>
</evidence>
<keyword evidence="2" id="KW-0812">Transmembrane</keyword>
<protein>
    <recommendedName>
        <fullName evidence="3">CAAX prenyl protease 2/Lysostaphin resistance protein A-like domain-containing protein</fullName>
    </recommendedName>
</protein>
<feature type="region of interest" description="Disordered" evidence="1">
    <location>
        <begin position="1"/>
        <end position="28"/>
    </location>
</feature>
<dbReference type="InterPro" id="IPR003675">
    <property type="entry name" value="Rce1/LyrA-like_dom"/>
</dbReference>
<feature type="domain" description="CAAX prenyl protease 2/Lysostaphin resistance protein A-like" evidence="3">
    <location>
        <begin position="144"/>
        <end position="234"/>
    </location>
</feature>
<dbReference type="GO" id="GO:0004175">
    <property type="term" value="F:endopeptidase activity"/>
    <property type="evidence" value="ECO:0007669"/>
    <property type="project" value="UniProtKB-ARBA"/>
</dbReference>
<sequence>MGGLGARRVGRPQAGARPPDRVQGRAGGEVKTAVRVPPLAALAAGVALWHLPTVVDRLLGGLDFGVILALRWLAAALLLGFVLAVERRPPSSVGLRAPRGRDVLITVGLSVLTLVIAYSLYGLLAGAGPDQQTQSGQIITSLSVVGSVHLILNAAVVEELFYRGFLMERVIDLTGRPWLAALVSYALFVGGHLPGSGGITTLTVVAVGSLLFVGLYWARRNLLLCVGAHAVLDLPILAVALT</sequence>
<evidence type="ECO:0000313" key="5">
    <source>
        <dbReference type="Proteomes" id="UP000249304"/>
    </source>
</evidence>
<keyword evidence="2" id="KW-1133">Transmembrane helix</keyword>
<dbReference type="Proteomes" id="UP000249304">
    <property type="component" value="Unassembled WGS sequence"/>
</dbReference>